<dbReference type="InterPro" id="IPR027417">
    <property type="entry name" value="P-loop_NTPase"/>
</dbReference>
<dbReference type="InterPro" id="IPR007502">
    <property type="entry name" value="Helicase-assoc_dom"/>
</dbReference>
<dbReference type="Pfam" id="PF00270">
    <property type="entry name" value="DEAD"/>
    <property type="match status" value="1"/>
</dbReference>
<feature type="region of interest" description="Disordered" evidence="7">
    <location>
        <begin position="1"/>
        <end position="41"/>
    </location>
</feature>
<accession>A9USD2</accession>
<dbReference type="KEGG" id="mbr:MONBRDRAFT_22888"/>
<name>A9USD2_MONBE</name>
<protein>
    <recommendedName>
        <fullName evidence="1">RNA helicase</fullName>
        <ecNumber evidence="1">3.6.4.13</ecNumber>
    </recommendedName>
</protein>
<dbReference type="GeneID" id="5888619"/>
<keyword evidence="11" id="KW-1185">Reference proteome</keyword>
<evidence type="ECO:0000256" key="5">
    <source>
        <dbReference type="ARBA" id="ARBA00022840"/>
    </source>
</evidence>
<dbReference type="Pfam" id="PF04408">
    <property type="entry name" value="WHD_HA2"/>
    <property type="match status" value="1"/>
</dbReference>
<sequence>MGRRKQGRHIQNSGNAGNSKKASKDEVKQLQATLKKQADERREAVEAAKAEKADEDVNQMLTLLPMLLQPAALPSDCDLTKWTGKTPSQLLYDHCRKKKWLKPGFSIKSAKGGSVVTVFLNREDEKTKERKTIVCKDPRIYVDSTEAKNFGAVYALHRVAYDLQINLVLPPGYRDYWKQLEAERKEHPTRGKTSCPTDPFTVQEDHERERQARDAERKRRQRAKELNPKYQHETVIMEDAHRQDAEEAIKSCMVYASTFGIGGTRTSGKDQTILPSLCRKGFLKAHVKEAMQYTHTEKEAQSWLLLHLPERDLPKQFQHVHSGVSVGSSTQAELSRIYKADKLAEYGFAHHVIVQELERNGDNVFAALVTLVMDLLDQKDASSYLTPAEDEARHRDCLEIRKSEREVLSSVNPDAFQSNVEEGCCWLQIAVDIEGLAEPITMVVLYDQRSAYPHSPPLVLAIFELQMEIQDALPKLLANPPPLASLHLQKDKDAAAGPVSVRLGQKLGEEDLLAASAADRQGKKGRSKGSAMPALRDNTGVNAKLQASETALVAKNAYQKMLGKRQKLPSYKERAEILRLTVIIAGETGCGKTTQVPQFILEDLLASGNGSACHIYCTQPRRLSAIAIAQRVSDERTESVGSTVGYSVRLERKASAATRLTFCTTGILLRQLQSDKSLAHISHVVVDEVHERSLDSDVLLALLKDVLRSRRDLKVILMSATLDADKFSRYFGGAPVLNIPGFTHPVSELYLEDLIELTGYQPNLSSLKKVPADDPTLKATLEERAQYRRSTISADPYQSLDNWESIDEESKTSAHLVDDERFQVYQQLSISDEISYRMVAAVVDHICASDSDDGAILVFMPGMYEIRRTMRALSECSASASLHVLPLHSSLTPQEQNRIFQRAPKGSRKVVVSTNVAETSITIDDVTHVIDAGKLKENQFLGTFLDAPQGQSVEASLDALRDISALSANGKLTALGAHLAQLPIDVRLGKMLIFGAMLRCVDPVLTVAAAMGYKSFFVAPMAERDAARAAHQKFYKERSDHLMFAEAFNEYQKMAQVGRGAAHAFCETNFLSRNVLSEVKDLRLQARPSCLMLRVHLYSGPQYYGVLQEMGFVPALERNHRGPLGGDQLNANAEQYNVVKAVLAAGLYPNVIRIVLPQATFTKVEGGAVQNAHNSKDIRFFPKEPGRVFLHPSSALFLENSYDHEYAVYFDKGSSHAGKTFVREVTVISPYALMLFGGKLASHAESNMITVDDWIKFKSSPRVAVLIDNLRDGLDQLLRVKLQNPGEPIDDHALLRCIDRLLQTDGRRF</sequence>
<dbReference type="SMART" id="SM00487">
    <property type="entry name" value="DEXDc"/>
    <property type="match status" value="1"/>
</dbReference>
<keyword evidence="3" id="KW-0378">Hydrolase</keyword>
<evidence type="ECO:0000256" key="6">
    <source>
        <dbReference type="ARBA" id="ARBA00047984"/>
    </source>
</evidence>
<feature type="compositionally biased region" description="Polar residues" evidence="7">
    <location>
        <begin position="9"/>
        <end position="20"/>
    </location>
</feature>
<dbReference type="InterPro" id="IPR001650">
    <property type="entry name" value="Helicase_C-like"/>
</dbReference>
<dbReference type="Pfam" id="PF21010">
    <property type="entry name" value="HA2_C"/>
    <property type="match status" value="1"/>
</dbReference>
<gene>
    <name evidence="10" type="ORF">MONBRDRAFT_22888</name>
</gene>
<dbReference type="Pfam" id="PF00271">
    <property type="entry name" value="Helicase_C"/>
    <property type="match status" value="1"/>
</dbReference>
<evidence type="ECO:0000256" key="2">
    <source>
        <dbReference type="ARBA" id="ARBA00022741"/>
    </source>
</evidence>
<dbReference type="InParanoid" id="A9USD2"/>
<dbReference type="CDD" id="cd18791">
    <property type="entry name" value="SF2_C_RHA"/>
    <property type="match status" value="1"/>
</dbReference>
<keyword evidence="5" id="KW-0067">ATP-binding</keyword>
<feature type="compositionally biased region" description="Basic and acidic residues" evidence="7">
    <location>
        <begin position="203"/>
        <end position="227"/>
    </location>
</feature>
<evidence type="ECO:0000259" key="8">
    <source>
        <dbReference type="PROSITE" id="PS51192"/>
    </source>
</evidence>
<proteinExistence type="predicted"/>
<dbReference type="Proteomes" id="UP000001357">
    <property type="component" value="Unassembled WGS sequence"/>
</dbReference>
<dbReference type="SMART" id="SM00847">
    <property type="entry name" value="HA2"/>
    <property type="match status" value="1"/>
</dbReference>
<dbReference type="SMART" id="SM00490">
    <property type="entry name" value="HELICc"/>
    <property type="match status" value="1"/>
</dbReference>
<dbReference type="InterPro" id="IPR011709">
    <property type="entry name" value="DEAD-box_helicase_OB_fold"/>
</dbReference>
<dbReference type="PROSITE" id="PS51192">
    <property type="entry name" value="HELICASE_ATP_BIND_1"/>
    <property type="match status" value="1"/>
</dbReference>
<dbReference type="PANTHER" id="PTHR18934">
    <property type="entry name" value="ATP-DEPENDENT RNA HELICASE"/>
    <property type="match status" value="1"/>
</dbReference>
<dbReference type="Pfam" id="PF24385">
    <property type="entry name" value="DSRM_DHX29"/>
    <property type="match status" value="1"/>
</dbReference>
<evidence type="ECO:0000256" key="7">
    <source>
        <dbReference type="SAM" id="MobiDB-lite"/>
    </source>
</evidence>
<feature type="region of interest" description="Disordered" evidence="7">
    <location>
        <begin position="185"/>
        <end position="227"/>
    </location>
</feature>
<evidence type="ECO:0000313" key="10">
    <source>
        <dbReference type="EMBL" id="EDQ91760.1"/>
    </source>
</evidence>
<dbReference type="CDD" id="cd17917">
    <property type="entry name" value="DEXHc_RHA-like"/>
    <property type="match status" value="1"/>
</dbReference>
<dbReference type="InterPro" id="IPR056328">
    <property type="entry name" value="DSRM_DHX29"/>
</dbReference>
<dbReference type="FunFam" id="3.40.50.300:FF:000500">
    <property type="entry name" value="ATP-dependent RNA helicase DHX29"/>
    <property type="match status" value="1"/>
</dbReference>
<evidence type="ECO:0000256" key="3">
    <source>
        <dbReference type="ARBA" id="ARBA00022801"/>
    </source>
</evidence>
<dbReference type="GO" id="GO:0003723">
    <property type="term" value="F:RNA binding"/>
    <property type="evidence" value="ECO:0000318"/>
    <property type="project" value="GO_Central"/>
</dbReference>
<dbReference type="GO" id="GO:0005524">
    <property type="term" value="F:ATP binding"/>
    <property type="evidence" value="ECO:0007669"/>
    <property type="project" value="UniProtKB-KW"/>
</dbReference>
<dbReference type="InterPro" id="IPR002464">
    <property type="entry name" value="DNA/RNA_helicase_DEAH_CS"/>
</dbReference>
<dbReference type="GO" id="GO:0016787">
    <property type="term" value="F:hydrolase activity"/>
    <property type="evidence" value="ECO:0007669"/>
    <property type="project" value="UniProtKB-KW"/>
</dbReference>
<dbReference type="eggNOG" id="KOG0920">
    <property type="taxonomic scope" value="Eukaryota"/>
</dbReference>
<evidence type="ECO:0000256" key="1">
    <source>
        <dbReference type="ARBA" id="ARBA00012552"/>
    </source>
</evidence>
<dbReference type="PANTHER" id="PTHR18934:SF145">
    <property type="entry name" value="ATP-DEPENDENT RNA HELICASE DHX57-RELATED"/>
    <property type="match status" value="1"/>
</dbReference>
<keyword evidence="4" id="KW-0347">Helicase</keyword>
<dbReference type="InterPro" id="IPR011545">
    <property type="entry name" value="DEAD/DEAH_box_helicase_dom"/>
</dbReference>
<dbReference type="Gene3D" id="1.20.120.1080">
    <property type="match status" value="1"/>
</dbReference>
<dbReference type="Pfam" id="PF07717">
    <property type="entry name" value="OB_NTP_bind"/>
    <property type="match status" value="1"/>
</dbReference>
<dbReference type="PROSITE" id="PS51194">
    <property type="entry name" value="HELICASE_CTER"/>
    <property type="match status" value="1"/>
</dbReference>
<feature type="domain" description="Helicase ATP-binding" evidence="8">
    <location>
        <begin position="573"/>
        <end position="740"/>
    </location>
</feature>
<dbReference type="GO" id="GO:0004386">
    <property type="term" value="F:helicase activity"/>
    <property type="evidence" value="ECO:0000318"/>
    <property type="project" value="GO_Central"/>
</dbReference>
<comment type="catalytic activity">
    <reaction evidence="6">
        <text>ATP + H2O = ADP + phosphate + H(+)</text>
        <dbReference type="Rhea" id="RHEA:13065"/>
        <dbReference type="ChEBI" id="CHEBI:15377"/>
        <dbReference type="ChEBI" id="CHEBI:15378"/>
        <dbReference type="ChEBI" id="CHEBI:30616"/>
        <dbReference type="ChEBI" id="CHEBI:43474"/>
        <dbReference type="ChEBI" id="CHEBI:456216"/>
        <dbReference type="EC" id="3.6.4.13"/>
    </reaction>
</comment>
<evidence type="ECO:0000256" key="4">
    <source>
        <dbReference type="ARBA" id="ARBA00022806"/>
    </source>
</evidence>
<dbReference type="SUPFAM" id="SSF52540">
    <property type="entry name" value="P-loop containing nucleoside triphosphate hydrolases"/>
    <property type="match status" value="1"/>
</dbReference>
<dbReference type="FunFam" id="1.20.120.1080:FF:000085">
    <property type="entry name" value="Predicted protein"/>
    <property type="match status" value="1"/>
</dbReference>
<evidence type="ECO:0000259" key="9">
    <source>
        <dbReference type="PROSITE" id="PS51194"/>
    </source>
</evidence>
<dbReference type="STRING" id="81824.A9USD2"/>
<dbReference type="Gene3D" id="3.40.50.300">
    <property type="entry name" value="P-loop containing nucleotide triphosphate hydrolases"/>
    <property type="match status" value="2"/>
</dbReference>
<evidence type="ECO:0000313" key="11">
    <source>
        <dbReference type="Proteomes" id="UP000001357"/>
    </source>
</evidence>
<reference evidence="10 11" key="1">
    <citation type="journal article" date="2008" name="Nature">
        <title>The genome of the choanoflagellate Monosiga brevicollis and the origin of metazoans.</title>
        <authorList>
            <consortium name="JGI Sequencing"/>
            <person name="King N."/>
            <person name="Westbrook M.J."/>
            <person name="Young S.L."/>
            <person name="Kuo A."/>
            <person name="Abedin M."/>
            <person name="Chapman J."/>
            <person name="Fairclough S."/>
            <person name="Hellsten U."/>
            <person name="Isogai Y."/>
            <person name="Letunic I."/>
            <person name="Marr M."/>
            <person name="Pincus D."/>
            <person name="Putnam N."/>
            <person name="Rokas A."/>
            <person name="Wright K.J."/>
            <person name="Zuzow R."/>
            <person name="Dirks W."/>
            <person name="Good M."/>
            <person name="Goodstein D."/>
            <person name="Lemons D."/>
            <person name="Li W."/>
            <person name="Lyons J.B."/>
            <person name="Morris A."/>
            <person name="Nichols S."/>
            <person name="Richter D.J."/>
            <person name="Salamov A."/>
            <person name="Bork P."/>
            <person name="Lim W.A."/>
            <person name="Manning G."/>
            <person name="Miller W.T."/>
            <person name="McGinnis W."/>
            <person name="Shapiro H."/>
            <person name="Tjian R."/>
            <person name="Grigoriev I.V."/>
            <person name="Rokhsar D."/>
        </authorList>
    </citation>
    <scope>NUCLEOTIDE SEQUENCE [LARGE SCALE GENOMIC DNA]</scope>
    <source>
        <strain evidence="11">MX1 / ATCC 50154</strain>
    </source>
</reference>
<keyword evidence="2" id="KW-0547">Nucleotide-binding</keyword>
<dbReference type="OMA" id="LFRVCNM"/>
<dbReference type="Pfam" id="PF26026">
    <property type="entry name" value="RNA_hel_CTD"/>
    <property type="match status" value="1"/>
</dbReference>
<feature type="domain" description="Helicase C-terminal" evidence="9">
    <location>
        <begin position="841"/>
        <end position="1012"/>
    </location>
</feature>
<dbReference type="EC" id="3.6.4.13" evidence="1"/>
<organism evidence="10 11">
    <name type="scientific">Monosiga brevicollis</name>
    <name type="common">Choanoflagellate</name>
    <dbReference type="NCBI Taxonomy" id="81824"/>
    <lineage>
        <taxon>Eukaryota</taxon>
        <taxon>Choanoflagellata</taxon>
        <taxon>Craspedida</taxon>
        <taxon>Salpingoecidae</taxon>
        <taxon>Monosiga</taxon>
    </lineage>
</organism>
<feature type="region of interest" description="Disordered" evidence="7">
    <location>
        <begin position="516"/>
        <end position="535"/>
    </location>
</feature>
<dbReference type="FunFam" id="3.40.50.300:FF:004212">
    <property type="entry name" value="Predicted protein"/>
    <property type="match status" value="1"/>
</dbReference>
<dbReference type="GO" id="GO:0003724">
    <property type="term" value="F:RNA helicase activity"/>
    <property type="evidence" value="ECO:0007669"/>
    <property type="project" value="UniProtKB-EC"/>
</dbReference>
<dbReference type="RefSeq" id="XP_001743046.1">
    <property type="nucleotide sequence ID" value="XM_001742994.1"/>
</dbReference>
<dbReference type="InterPro" id="IPR059023">
    <property type="entry name" value="RNA_hel_CTD"/>
</dbReference>
<dbReference type="InterPro" id="IPR014001">
    <property type="entry name" value="Helicase_ATP-bd"/>
</dbReference>
<dbReference type="InterPro" id="IPR048333">
    <property type="entry name" value="HA2_WH"/>
</dbReference>
<dbReference type="EMBL" id="CH991544">
    <property type="protein sequence ID" value="EDQ91760.1"/>
    <property type="molecule type" value="Genomic_DNA"/>
</dbReference>
<dbReference type="PROSITE" id="PS00690">
    <property type="entry name" value="DEAH_ATP_HELICASE"/>
    <property type="match status" value="1"/>
</dbReference>